<dbReference type="Proteomes" id="UP000190395">
    <property type="component" value="Unassembled WGS sequence"/>
</dbReference>
<protein>
    <submittedName>
        <fullName evidence="6">Phosphoglucomutase</fullName>
    </submittedName>
</protein>
<dbReference type="OrthoDB" id="9806956at2"/>
<evidence type="ECO:0000259" key="5">
    <source>
        <dbReference type="Pfam" id="PF02880"/>
    </source>
</evidence>
<proteinExistence type="inferred from homology"/>
<dbReference type="Pfam" id="PF02880">
    <property type="entry name" value="PGM_PMM_III"/>
    <property type="match status" value="1"/>
</dbReference>
<dbReference type="STRING" id="225004.SAMN02745152_01330"/>
<feature type="domain" description="Alpha-D-phosphohexomutase alpha/beta/alpha" evidence="4">
    <location>
        <begin position="23"/>
        <end position="142"/>
    </location>
</feature>
<dbReference type="InterPro" id="IPR005846">
    <property type="entry name" value="A-D-PHexomutase_a/b/a-III"/>
</dbReference>
<evidence type="ECO:0000256" key="2">
    <source>
        <dbReference type="ARBA" id="ARBA00010231"/>
    </source>
</evidence>
<dbReference type="GO" id="GO:0005975">
    <property type="term" value="P:carbohydrate metabolic process"/>
    <property type="evidence" value="ECO:0007669"/>
    <property type="project" value="InterPro"/>
</dbReference>
<sequence length="619" mass="68128">MITSASGWRKVFAESGEKDDDNVEIGDLNRTIAALAAETFADYMLAQKKSPLIIVGMDTRPTGPAIAETMLRVFLAKKIAVSYTGIIASPEIMVYAHSADGFVYISASHNPIGYNGIKFGLNDGGVLNGQENAKLVAEFEKKCARPDAAEYAQKLASSCSDIDLDWVFAESIATKHSAANTYRSFEKEVISGSKEPAVQNAVFARIRQNLIQKPLCVVADMNGSARTMSIDKTFLNECGISLTAINSAPGQIAHEIIPEPENLVWCAHEIEKRQAAGDKNCILGYMPDCDGDRGNIVYWDEIEQKAKVLRAQEGFALSVLSELAYSAYQAQFSQGCGLAKKAELFLSGKNGQTGSFFGGQKVGVAVNGPTSMRIEEIAHAFKAEVFRSEVGEANVVNLAREKRSEGWTVRILGEGSNGGNITHPAAVRDPLCTIFALVKLLILKDDQANGALRKGLFHLWCEASGQMEKYKENYTLRDIIETLPVYTTTGVSEERAVLQIKTADHGILKAKFQKIFENQWNLHKNELKELYGFESYVAVRTNGTVETKNIDDYSQSGKGGLKIIFYDENEKPVAFMWMRGSGTEPVFRVMCDVKGNKPKEEQKLLEWETKMILRADSLA</sequence>
<dbReference type="InterPro" id="IPR036900">
    <property type="entry name" value="A-D-PHexomutase_C_sf"/>
</dbReference>
<name>A0A1T4NTZ3_9SPIR</name>
<feature type="domain" description="Alpha-D-phosphohexomutase alpha/beta/alpha" evidence="5">
    <location>
        <begin position="362"/>
        <end position="442"/>
    </location>
</feature>
<accession>A0A1T4NTZ3</accession>
<evidence type="ECO:0000313" key="7">
    <source>
        <dbReference type="Proteomes" id="UP000190395"/>
    </source>
</evidence>
<dbReference type="AlphaFoldDB" id="A0A1T4NTZ3"/>
<reference evidence="6 7" key="1">
    <citation type="submission" date="2017-02" db="EMBL/GenBank/DDBJ databases">
        <authorList>
            <person name="Peterson S.W."/>
        </authorList>
    </citation>
    <scope>NUCLEOTIDE SEQUENCE [LARGE SCALE GENOMIC DNA]</scope>
    <source>
        <strain evidence="6 7">ATCC BAA-909</strain>
    </source>
</reference>
<keyword evidence="3" id="KW-0597">Phosphoprotein</keyword>
<dbReference type="SUPFAM" id="SSF55957">
    <property type="entry name" value="Phosphoglucomutase, C-terminal domain"/>
    <property type="match status" value="1"/>
</dbReference>
<dbReference type="InterPro" id="IPR050060">
    <property type="entry name" value="Phosphoglucosamine_mutase"/>
</dbReference>
<dbReference type="InterPro" id="IPR016055">
    <property type="entry name" value="A-D-PHexomutase_a/b/a-I/II/III"/>
</dbReference>
<organism evidence="6 7">
    <name type="scientific">Treponema berlinense</name>
    <dbReference type="NCBI Taxonomy" id="225004"/>
    <lineage>
        <taxon>Bacteria</taxon>
        <taxon>Pseudomonadati</taxon>
        <taxon>Spirochaetota</taxon>
        <taxon>Spirochaetia</taxon>
        <taxon>Spirochaetales</taxon>
        <taxon>Treponemataceae</taxon>
        <taxon>Treponema</taxon>
    </lineage>
</organism>
<gene>
    <name evidence="6" type="ORF">SAMN02745152_01330</name>
</gene>
<dbReference type="PANTHER" id="PTHR42946:SF1">
    <property type="entry name" value="PHOSPHOGLUCOMUTASE (ALPHA-D-GLUCOSE-1,6-BISPHOSPHATE-DEPENDENT)"/>
    <property type="match status" value="1"/>
</dbReference>
<evidence type="ECO:0000256" key="1">
    <source>
        <dbReference type="ARBA" id="ARBA00001946"/>
    </source>
</evidence>
<dbReference type="EMBL" id="FUXC01000007">
    <property type="protein sequence ID" value="SJZ82739.1"/>
    <property type="molecule type" value="Genomic_DNA"/>
</dbReference>
<evidence type="ECO:0000256" key="3">
    <source>
        <dbReference type="ARBA" id="ARBA00022553"/>
    </source>
</evidence>
<dbReference type="PANTHER" id="PTHR42946">
    <property type="entry name" value="PHOSPHOHEXOSE MUTASE"/>
    <property type="match status" value="1"/>
</dbReference>
<evidence type="ECO:0000313" key="6">
    <source>
        <dbReference type="EMBL" id="SJZ82739.1"/>
    </source>
</evidence>
<dbReference type="GO" id="GO:0004615">
    <property type="term" value="F:phosphomannomutase activity"/>
    <property type="evidence" value="ECO:0007669"/>
    <property type="project" value="TreeGrafter"/>
</dbReference>
<dbReference type="Gene3D" id="3.40.120.10">
    <property type="entry name" value="Alpha-D-Glucose-1,6-Bisphosphate, subunit A, domain 3"/>
    <property type="match status" value="3"/>
</dbReference>
<evidence type="ECO:0000259" key="4">
    <source>
        <dbReference type="Pfam" id="PF02878"/>
    </source>
</evidence>
<comment type="similarity">
    <text evidence="2">Belongs to the phosphohexose mutase family.</text>
</comment>
<comment type="cofactor">
    <cofactor evidence="1">
        <name>Mg(2+)</name>
        <dbReference type="ChEBI" id="CHEBI:18420"/>
    </cofactor>
</comment>
<dbReference type="InterPro" id="IPR005844">
    <property type="entry name" value="A-D-PHexomutase_a/b/a-I"/>
</dbReference>
<keyword evidence="7" id="KW-1185">Reference proteome</keyword>
<dbReference type="Pfam" id="PF02878">
    <property type="entry name" value="PGM_PMM_I"/>
    <property type="match status" value="1"/>
</dbReference>
<dbReference type="SUPFAM" id="SSF53738">
    <property type="entry name" value="Phosphoglucomutase, first 3 domains"/>
    <property type="match status" value="1"/>
</dbReference>